<dbReference type="AlphaFoldDB" id="A0AAI9SUE5"/>
<accession>A0AAI9SUE5</accession>
<protein>
    <recommendedName>
        <fullName evidence="11 13">Protoporphyrinogen oxidase</fullName>
        <ecNumber evidence="4 13">1.3.3.4</ecNumber>
    </recommendedName>
</protein>
<dbReference type="FunFam" id="3.50.50.60:FF:000276">
    <property type="entry name" value="Protoporphyrinogen oxidase"/>
    <property type="match status" value="1"/>
</dbReference>
<comment type="similarity">
    <text evidence="3 13">Belongs to the protoporphyrinogen/coproporphyrinogen oxidase family. Protoporphyrinogen oxidase subfamily.</text>
</comment>
<dbReference type="SUPFAM" id="SSF54373">
    <property type="entry name" value="FAD-linked reductases, C-terminal domain"/>
    <property type="match status" value="1"/>
</dbReference>
<comment type="pathway">
    <text evidence="2 13">Porphyrin-containing compound metabolism; protoporphyrin-IX biosynthesis; protoporphyrin-IX from protoporphyrinogen-IX: step 1/1.</text>
</comment>
<reference evidence="15" key="1">
    <citation type="journal article" date="2022" name="DNA Res.">
        <title>Genome analysis of five recently described species of the CUG-Ser clade uncovers Candida theae as a new hybrid lineage with pathogenic potential in the Candida parapsilosis species complex.</title>
        <authorList>
            <person name="Mixao V."/>
            <person name="Del Olmo V."/>
            <person name="Hegedusova E."/>
            <person name="Saus E."/>
            <person name="Pryszcz L."/>
            <person name="Cillingova A."/>
            <person name="Nosek J."/>
            <person name="Gabaldon T."/>
        </authorList>
    </citation>
    <scope>NUCLEOTIDE SEQUENCE</scope>
    <source>
        <strain evidence="15">CBS 10844</strain>
    </source>
</reference>
<evidence type="ECO:0000256" key="6">
    <source>
        <dbReference type="ARBA" id="ARBA00022827"/>
    </source>
</evidence>
<evidence type="ECO:0000256" key="8">
    <source>
        <dbReference type="ARBA" id="ARBA00023128"/>
    </source>
</evidence>
<evidence type="ECO:0000256" key="7">
    <source>
        <dbReference type="ARBA" id="ARBA00023002"/>
    </source>
</evidence>
<evidence type="ECO:0000256" key="2">
    <source>
        <dbReference type="ARBA" id="ARBA00005073"/>
    </source>
</evidence>
<gene>
    <name evidence="15" type="ORF">KGF56_004580</name>
</gene>
<dbReference type="Pfam" id="PF01593">
    <property type="entry name" value="Amino_oxidase"/>
    <property type="match status" value="1"/>
</dbReference>
<keyword evidence="8" id="KW-0496">Mitochondrion</keyword>
<evidence type="ECO:0000256" key="11">
    <source>
        <dbReference type="ARBA" id="ARBA00044160"/>
    </source>
</evidence>
<evidence type="ECO:0000259" key="14">
    <source>
        <dbReference type="Pfam" id="PF01593"/>
    </source>
</evidence>
<dbReference type="SUPFAM" id="SSF51905">
    <property type="entry name" value="FAD/NAD(P)-binding domain"/>
    <property type="match status" value="1"/>
</dbReference>
<comment type="subcellular location">
    <subcellularLocation>
        <location evidence="13">Mitochondrion inner membrane</location>
    </subcellularLocation>
</comment>
<keyword evidence="9 13" id="KW-0350">Heme biosynthesis</keyword>
<evidence type="ECO:0000256" key="9">
    <source>
        <dbReference type="ARBA" id="ARBA00023133"/>
    </source>
</evidence>
<dbReference type="PANTHER" id="PTHR42923">
    <property type="entry name" value="PROTOPORPHYRINOGEN OXIDASE"/>
    <property type="match status" value="1"/>
</dbReference>
<comment type="catalytic activity">
    <reaction evidence="12 13">
        <text>protoporphyrinogen IX + 3 O2 = protoporphyrin IX + 3 H2O2</text>
        <dbReference type="Rhea" id="RHEA:25576"/>
        <dbReference type="ChEBI" id="CHEBI:15379"/>
        <dbReference type="ChEBI" id="CHEBI:16240"/>
        <dbReference type="ChEBI" id="CHEBI:57306"/>
        <dbReference type="ChEBI" id="CHEBI:57307"/>
        <dbReference type="EC" id="1.3.3.4"/>
    </reaction>
</comment>
<comment type="cofactor">
    <cofactor evidence="13">
        <name>FAD</name>
        <dbReference type="ChEBI" id="CHEBI:57692"/>
    </cofactor>
    <text evidence="13">Binds 1 FAD per subunit.</text>
</comment>
<evidence type="ECO:0000256" key="1">
    <source>
        <dbReference type="ARBA" id="ARBA00002600"/>
    </source>
</evidence>
<evidence type="ECO:0000313" key="15">
    <source>
        <dbReference type="EMBL" id="KAI3402699.2"/>
    </source>
</evidence>
<dbReference type="GeneID" id="73382195"/>
<dbReference type="InterPro" id="IPR036188">
    <property type="entry name" value="FAD/NAD-bd_sf"/>
</dbReference>
<evidence type="ECO:0000256" key="12">
    <source>
        <dbReference type="ARBA" id="ARBA00047554"/>
    </source>
</evidence>
<organism evidence="15 16">
    <name type="scientific">Candida oxycetoniae</name>
    <dbReference type="NCBI Taxonomy" id="497107"/>
    <lineage>
        <taxon>Eukaryota</taxon>
        <taxon>Fungi</taxon>
        <taxon>Dikarya</taxon>
        <taxon>Ascomycota</taxon>
        <taxon>Saccharomycotina</taxon>
        <taxon>Pichiomycetes</taxon>
        <taxon>Debaryomycetaceae</taxon>
        <taxon>Candida/Lodderomyces clade</taxon>
        <taxon>Candida</taxon>
    </lineage>
</organism>
<dbReference type="GO" id="GO:0004729">
    <property type="term" value="F:oxygen-dependent protoporphyrinogen oxidase activity"/>
    <property type="evidence" value="ECO:0007669"/>
    <property type="project" value="UniProtKB-UniRule"/>
</dbReference>
<dbReference type="GO" id="GO:0005743">
    <property type="term" value="C:mitochondrial inner membrane"/>
    <property type="evidence" value="ECO:0007669"/>
    <property type="project" value="UniProtKB-SubCell"/>
</dbReference>
<evidence type="ECO:0000256" key="13">
    <source>
        <dbReference type="RuleBase" id="RU367069"/>
    </source>
</evidence>
<dbReference type="InterPro" id="IPR004572">
    <property type="entry name" value="Protoporphyrinogen_oxidase"/>
</dbReference>
<evidence type="ECO:0000256" key="4">
    <source>
        <dbReference type="ARBA" id="ARBA00012867"/>
    </source>
</evidence>
<keyword evidence="5 13" id="KW-0285">Flavoprotein</keyword>
<evidence type="ECO:0000256" key="5">
    <source>
        <dbReference type="ARBA" id="ARBA00022630"/>
    </source>
</evidence>
<comment type="function">
    <text evidence="1 13">Catalyzes the 6-electron oxidation of protoporphyrinogen-IX to form protoporphyrin-IX.</text>
</comment>
<evidence type="ECO:0000256" key="10">
    <source>
        <dbReference type="ARBA" id="ARBA00023244"/>
    </source>
</evidence>
<dbReference type="EMBL" id="JAHUZD010000142">
    <property type="protein sequence ID" value="KAI3402699.2"/>
    <property type="molecule type" value="Genomic_DNA"/>
</dbReference>
<name>A0AAI9SUE5_9ASCO</name>
<dbReference type="EC" id="1.3.3.4" evidence="4 13"/>
<keyword evidence="6 13" id="KW-0274">FAD</keyword>
<sequence length="540" mass="60255">MSLLSLPRNGKVAVLGAGISGLTFTYFLSKLRPDLQFSVFDKANRVGGWMSSPHLHVRNTNESILLEKGPRTLRGVKDGSLLMIDILRKLNLENQIEVLDKNSNANKKYITDAQGEIVQVPNSISSTINFLKRVEVLDSKLISGLFKEPFVKPVLNDDETVEQFFKRRLGSTVLTDNVISAIMHGIYAGDVGKLSVKSVLPDLKDMELESGSIAKHLFKKLLSSSSSSSSKRDNPTQLSECLQTYEQLLSPEANLLSLQTKLKSSYPMIKLHDGMETLPKHLAKYLLTQTKTKIKFNTSIEQCDPITGEINGDKFDHIRSTINAHALAKALPSGNPLVSNLNSIQYVSIFLTNVYTRKSVLIPKNKPGFGFLRPRHKRVADNPQALLGTIYDSDIENSVEGLFNGYKAIPNENNKLTLMMGGHYYTNWSIPSNKLNIKIVKDVLQEKLKVDLSQYNIKVIPDDQKLQVDSINDDDMVMSYCLHKDCIPQYNIGYQENKTKALDILEKQHYKLSFGGTVFADGVGVPDCVSNSFNAALMLR</sequence>
<proteinExistence type="inferred from homology"/>
<dbReference type="RefSeq" id="XP_049178446.1">
    <property type="nucleotide sequence ID" value="XM_049326034.1"/>
</dbReference>
<evidence type="ECO:0000313" key="16">
    <source>
        <dbReference type="Proteomes" id="UP001202479"/>
    </source>
</evidence>
<evidence type="ECO:0000256" key="3">
    <source>
        <dbReference type="ARBA" id="ARBA00010551"/>
    </source>
</evidence>
<dbReference type="Gene3D" id="3.50.50.60">
    <property type="entry name" value="FAD/NAD(P)-binding domain"/>
    <property type="match status" value="1"/>
</dbReference>
<keyword evidence="16" id="KW-1185">Reference proteome</keyword>
<dbReference type="Proteomes" id="UP001202479">
    <property type="component" value="Unassembled WGS sequence"/>
</dbReference>
<dbReference type="PANTHER" id="PTHR42923:SF3">
    <property type="entry name" value="PROTOPORPHYRINOGEN OXIDASE"/>
    <property type="match status" value="1"/>
</dbReference>
<keyword evidence="7 13" id="KW-0560">Oxidoreductase</keyword>
<comment type="caution">
    <text evidence="15">The sequence shown here is derived from an EMBL/GenBank/DDBJ whole genome shotgun (WGS) entry which is preliminary data.</text>
</comment>
<dbReference type="NCBIfam" id="TIGR00562">
    <property type="entry name" value="proto_IX_ox"/>
    <property type="match status" value="1"/>
</dbReference>
<keyword evidence="10 13" id="KW-0627">Porphyrin biosynthesis</keyword>
<dbReference type="GO" id="GO:0006782">
    <property type="term" value="P:protoporphyrinogen IX biosynthetic process"/>
    <property type="evidence" value="ECO:0007669"/>
    <property type="project" value="UniProtKB-UniRule"/>
</dbReference>
<dbReference type="InterPro" id="IPR002937">
    <property type="entry name" value="Amino_oxidase"/>
</dbReference>
<dbReference type="InterPro" id="IPR050464">
    <property type="entry name" value="Zeta_carotene_desat/Oxidored"/>
</dbReference>
<feature type="domain" description="Amine oxidase" evidence="14">
    <location>
        <begin position="19"/>
        <end position="458"/>
    </location>
</feature>